<keyword evidence="4" id="KW-0949">S-adenosyl-L-methionine</keyword>
<keyword evidence="5" id="KW-0694">RNA-binding</keyword>
<evidence type="ECO:0000256" key="1">
    <source>
        <dbReference type="ARBA" id="ARBA00022490"/>
    </source>
</evidence>
<sequence length="303" mass="32849">MPAPFLPEAFVEKFTRLLGSEAEEFFAYSRRKLGKSFRVNPLKAVMPAVQASLERQGFGLEPLSFSPEAFRVPGENIELGKTPEYALGSIAVQEASSMVPALVLAPQPGQLVLDACAAPGSKTSQMAALMENQGGILALDVNRERVKSLKFTLGRLGVANTVVALNDATKTAFPALFDRVLLDAPCSSEGLVRKRLDALKGWSPRLVEYKARLQKKLILKAFDALKEGGQLVYSTCTLSPEENEEVVQFLLAERPAAGLLSVRLPGFRFRPGLLEGLEACARVLPQDNDSEAFFVARLGKGKA</sequence>
<dbReference type="InterPro" id="IPR031341">
    <property type="entry name" value="Methyltr_RsmF_N"/>
</dbReference>
<comment type="caution">
    <text evidence="7">The sequence shown here is derived from an EMBL/GenBank/DDBJ whole genome shotgun (WGS) entry which is preliminary data.</text>
</comment>
<reference evidence="8" key="2">
    <citation type="submission" date="2021-03" db="EMBL/GenBank/DDBJ databases">
        <authorList>
            <person name="Jaffe A."/>
        </authorList>
    </citation>
    <scope>NUCLEOTIDE SEQUENCE</scope>
    <source>
        <strain evidence="8">RIFCSPLOWO2_01_FULL_58_19</strain>
    </source>
</reference>
<dbReference type="AlphaFoldDB" id="A0A7J4JHC0"/>
<dbReference type="Proteomes" id="UP000678237">
    <property type="component" value="Unassembled WGS sequence"/>
</dbReference>
<dbReference type="GO" id="GO:0001510">
    <property type="term" value="P:RNA methylation"/>
    <property type="evidence" value="ECO:0007669"/>
    <property type="project" value="InterPro"/>
</dbReference>
<keyword evidence="1" id="KW-0963">Cytoplasm</keyword>
<reference evidence="8" key="3">
    <citation type="submission" date="2021-05" db="EMBL/GenBank/DDBJ databases">
        <title>Protein family content uncovers lineage relationships and bacterial pathway maintenance mechanisms in DPANN archaea.</title>
        <authorList>
            <person name="Castelle C.J."/>
            <person name="Meheust R."/>
            <person name="Jaffe A.L."/>
            <person name="Seitz K."/>
            <person name="Gong X."/>
            <person name="Baker B.J."/>
            <person name="Banfield J.F."/>
        </authorList>
    </citation>
    <scope>NUCLEOTIDE SEQUENCE</scope>
    <source>
        <strain evidence="8">RIFCSPLOWO2_01_FULL_58_19</strain>
    </source>
</reference>
<evidence type="ECO:0000256" key="4">
    <source>
        <dbReference type="ARBA" id="ARBA00022691"/>
    </source>
</evidence>
<protein>
    <submittedName>
        <fullName evidence="7">RsmB/NOP family class I SAM-dependent RNA methyltransferase</fullName>
    </submittedName>
</protein>
<proteinExistence type="predicted"/>
<keyword evidence="3 7" id="KW-0808">Transferase</keyword>
<dbReference type="Pfam" id="PF17125">
    <property type="entry name" value="Methyltr_RsmF_N"/>
    <property type="match status" value="1"/>
</dbReference>
<dbReference type="GO" id="GO:0008173">
    <property type="term" value="F:RNA methyltransferase activity"/>
    <property type="evidence" value="ECO:0007669"/>
    <property type="project" value="InterPro"/>
</dbReference>
<feature type="domain" description="SAM-dependent MTase RsmB/NOP-type" evidence="6">
    <location>
        <begin position="25"/>
        <end position="301"/>
    </location>
</feature>
<dbReference type="InterPro" id="IPR049560">
    <property type="entry name" value="MeTrfase_RsmB-F_NOP2_cat"/>
</dbReference>
<dbReference type="GO" id="GO:0003723">
    <property type="term" value="F:RNA binding"/>
    <property type="evidence" value="ECO:0007669"/>
    <property type="project" value="UniProtKB-KW"/>
</dbReference>
<dbReference type="NCBIfam" id="TIGR00446">
    <property type="entry name" value="nop2p"/>
    <property type="match status" value="1"/>
</dbReference>
<evidence type="ECO:0000313" key="7">
    <source>
        <dbReference type="EMBL" id="HIH17152.1"/>
    </source>
</evidence>
<dbReference type="PANTHER" id="PTHR22807">
    <property type="entry name" value="NOP2 YEAST -RELATED NOL1/NOP2/FMU SUN DOMAIN-CONTAINING"/>
    <property type="match status" value="1"/>
</dbReference>
<evidence type="ECO:0000313" key="9">
    <source>
        <dbReference type="Proteomes" id="UP000564964"/>
    </source>
</evidence>
<dbReference type="Proteomes" id="UP000564964">
    <property type="component" value="Unassembled WGS sequence"/>
</dbReference>
<dbReference type="PANTHER" id="PTHR22807:SF30">
    <property type="entry name" value="28S RRNA (CYTOSINE(4447)-C(5))-METHYLTRANSFERASE-RELATED"/>
    <property type="match status" value="1"/>
</dbReference>
<evidence type="ECO:0000313" key="8">
    <source>
        <dbReference type="EMBL" id="MBS3063736.1"/>
    </source>
</evidence>
<dbReference type="EMBL" id="DUGH01000171">
    <property type="protein sequence ID" value="HIH17152.1"/>
    <property type="molecule type" value="Genomic_DNA"/>
</dbReference>
<dbReference type="Gene3D" id="3.40.50.150">
    <property type="entry name" value="Vaccinia Virus protein VP39"/>
    <property type="match status" value="1"/>
</dbReference>
<organism evidence="7 9">
    <name type="scientific">Candidatus Iainarchaeum sp</name>
    <dbReference type="NCBI Taxonomy" id="3101447"/>
    <lineage>
        <taxon>Archaea</taxon>
        <taxon>Candidatus Iainarchaeota</taxon>
        <taxon>Candidatus Iainarchaeia</taxon>
        <taxon>Candidatus Iainarchaeales</taxon>
        <taxon>Candidatus Iainarchaeaceae</taxon>
        <taxon>Candidatus Iainarchaeum</taxon>
    </lineage>
</organism>
<evidence type="ECO:0000256" key="3">
    <source>
        <dbReference type="ARBA" id="ARBA00022679"/>
    </source>
</evidence>
<evidence type="ECO:0000256" key="2">
    <source>
        <dbReference type="ARBA" id="ARBA00022603"/>
    </source>
</evidence>
<dbReference type="InterPro" id="IPR029063">
    <property type="entry name" value="SAM-dependent_MTases_sf"/>
</dbReference>
<dbReference type="EMBL" id="JAGVWE010000007">
    <property type="protein sequence ID" value="MBS3063736.1"/>
    <property type="molecule type" value="Genomic_DNA"/>
</dbReference>
<evidence type="ECO:0000259" key="6">
    <source>
        <dbReference type="PROSITE" id="PS51686"/>
    </source>
</evidence>
<dbReference type="InterPro" id="IPR023267">
    <property type="entry name" value="RCMT"/>
</dbReference>
<keyword evidence="2 7" id="KW-0489">Methyltransferase</keyword>
<dbReference type="PRINTS" id="PR02008">
    <property type="entry name" value="RCMTFAMILY"/>
</dbReference>
<dbReference type="PROSITE" id="PS51686">
    <property type="entry name" value="SAM_MT_RSMB_NOP"/>
    <property type="match status" value="1"/>
</dbReference>
<name>A0A7J4JHC0_9ARCH</name>
<reference evidence="9" key="1">
    <citation type="journal article" date="2020" name="bioRxiv">
        <title>A rank-normalized archaeal taxonomy based on genome phylogeny resolves widespread incomplete and uneven classifications.</title>
        <authorList>
            <person name="Rinke C."/>
            <person name="Chuvochina M."/>
            <person name="Mussig A.J."/>
            <person name="Chaumeil P.-A."/>
            <person name="Waite D.W."/>
            <person name="Whitman W.B."/>
            <person name="Parks D.H."/>
            <person name="Hugenholtz P."/>
        </authorList>
    </citation>
    <scope>NUCLEOTIDE SEQUENCE [LARGE SCALE GENOMIC DNA]</scope>
</reference>
<evidence type="ECO:0000256" key="5">
    <source>
        <dbReference type="ARBA" id="ARBA00022884"/>
    </source>
</evidence>
<dbReference type="InterPro" id="IPR011023">
    <property type="entry name" value="Nop2p"/>
</dbReference>
<dbReference type="CDD" id="cd02440">
    <property type="entry name" value="AdoMet_MTases"/>
    <property type="match status" value="1"/>
</dbReference>
<dbReference type="InterPro" id="IPR001678">
    <property type="entry name" value="MeTrfase_RsmB-F_NOP2_dom"/>
</dbReference>
<dbReference type="GO" id="GO:0006396">
    <property type="term" value="P:RNA processing"/>
    <property type="evidence" value="ECO:0007669"/>
    <property type="project" value="InterPro"/>
</dbReference>
<dbReference type="Gene3D" id="3.30.70.1170">
    <property type="entry name" value="Sun protein, domain 3"/>
    <property type="match status" value="1"/>
</dbReference>
<accession>A0A7J4JHC0</accession>
<gene>
    <name evidence="7" type="ORF">HA252_07145</name>
    <name evidence="8" type="ORF">J4203_07780</name>
</gene>
<dbReference type="Pfam" id="PF01189">
    <property type="entry name" value="Methyltr_RsmB-F"/>
    <property type="match status" value="1"/>
</dbReference>
<dbReference type="SUPFAM" id="SSF53335">
    <property type="entry name" value="S-adenosyl-L-methionine-dependent methyltransferases"/>
    <property type="match status" value="1"/>
</dbReference>
<dbReference type="GO" id="GO:0008757">
    <property type="term" value="F:S-adenosylmethionine-dependent methyltransferase activity"/>
    <property type="evidence" value="ECO:0007669"/>
    <property type="project" value="InterPro"/>
</dbReference>